<organism evidence="2 3">
    <name type="scientific">Pleurodeles waltl</name>
    <name type="common">Iberian ribbed newt</name>
    <dbReference type="NCBI Taxonomy" id="8319"/>
    <lineage>
        <taxon>Eukaryota</taxon>
        <taxon>Metazoa</taxon>
        <taxon>Chordata</taxon>
        <taxon>Craniata</taxon>
        <taxon>Vertebrata</taxon>
        <taxon>Euteleostomi</taxon>
        <taxon>Amphibia</taxon>
        <taxon>Batrachia</taxon>
        <taxon>Caudata</taxon>
        <taxon>Salamandroidea</taxon>
        <taxon>Salamandridae</taxon>
        <taxon>Pleurodelinae</taxon>
        <taxon>Pleurodeles</taxon>
    </lineage>
</organism>
<evidence type="ECO:0000313" key="3">
    <source>
        <dbReference type="Proteomes" id="UP001066276"/>
    </source>
</evidence>
<comment type="caution">
    <text evidence="2">The sequence shown here is derived from an EMBL/GenBank/DDBJ whole genome shotgun (WGS) entry which is preliminary data.</text>
</comment>
<dbReference type="AlphaFoldDB" id="A0AAV7MB86"/>
<name>A0AAV7MB86_PLEWA</name>
<sequence length="207" mass="21982">MSQSSNQGAAIRSRGLPKSPLPTGRSSRGPGRAPRSLSLQPVSAGPTQAICRLRPSQTPDRTQHPPHRPTPGIAAPPPLAPLGITSKGLSRAPLPPSLPPVGCRPTPAALTSQPQGPRRCLFDRSAHSATWLLDPPLVLLQCQWDSLPGAPSGHPVSYLHVWALQAHLGRAPPPAPHKHTIDPSSWTRRTSASRTIGHSFRSDDADQ</sequence>
<gene>
    <name evidence="2" type="ORF">NDU88_005134</name>
</gene>
<dbReference type="EMBL" id="JANPWB010000014">
    <property type="protein sequence ID" value="KAJ1100045.1"/>
    <property type="molecule type" value="Genomic_DNA"/>
</dbReference>
<accession>A0AAV7MB86</accession>
<protein>
    <submittedName>
        <fullName evidence="2">Uncharacterized protein</fullName>
    </submittedName>
</protein>
<evidence type="ECO:0000313" key="2">
    <source>
        <dbReference type="EMBL" id="KAJ1100045.1"/>
    </source>
</evidence>
<proteinExistence type="predicted"/>
<reference evidence="2" key="1">
    <citation type="journal article" date="2022" name="bioRxiv">
        <title>Sequencing and chromosome-scale assembly of the giantPleurodeles waltlgenome.</title>
        <authorList>
            <person name="Brown T."/>
            <person name="Elewa A."/>
            <person name="Iarovenko S."/>
            <person name="Subramanian E."/>
            <person name="Araus A.J."/>
            <person name="Petzold A."/>
            <person name="Susuki M."/>
            <person name="Suzuki K.-i.T."/>
            <person name="Hayashi T."/>
            <person name="Toyoda A."/>
            <person name="Oliveira C."/>
            <person name="Osipova E."/>
            <person name="Leigh N.D."/>
            <person name="Simon A."/>
            <person name="Yun M.H."/>
        </authorList>
    </citation>
    <scope>NUCLEOTIDE SEQUENCE</scope>
    <source>
        <strain evidence="2">20211129_DDA</strain>
        <tissue evidence="2">Liver</tissue>
    </source>
</reference>
<feature type="compositionally biased region" description="Low complexity" evidence="1">
    <location>
        <begin position="184"/>
        <end position="195"/>
    </location>
</feature>
<dbReference type="Proteomes" id="UP001066276">
    <property type="component" value="Chromosome 10"/>
</dbReference>
<evidence type="ECO:0000256" key="1">
    <source>
        <dbReference type="SAM" id="MobiDB-lite"/>
    </source>
</evidence>
<feature type="region of interest" description="Disordered" evidence="1">
    <location>
        <begin position="171"/>
        <end position="207"/>
    </location>
</feature>
<feature type="region of interest" description="Disordered" evidence="1">
    <location>
        <begin position="1"/>
        <end position="91"/>
    </location>
</feature>
<keyword evidence="3" id="KW-1185">Reference proteome</keyword>
<feature type="compositionally biased region" description="Low complexity" evidence="1">
    <location>
        <begin position="21"/>
        <end position="38"/>
    </location>
</feature>